<evidence type="ECO:0000256" key="2">
    <source>
        <dbReference type="ARBA" id="ARBA00022692"/>
    </source>
</evidence>
<evidence type="ECO:0000313" key="8">
    <source>
        <dbReference type="Proteomes" id="UP000027586"/>
    </source>
</evidence>
<dbReference type="VEuPathDB" id="FungiDB:LCOR_08792.1"/>
<dbReference type="EMBL" id="CBTN010000050">
    <property type="protein sequence ID" value="CDH57903.1"/>
    <property type="molecule type" value="Genomic_DNA"/>
</dbReference>
<dbReference type="GO" id="GO:0006843">
    <property type="term" value="P:mitochondrial citrate transmembrane transport"/>
    <property type="evidence" value="ECO:0007669"/>
    <property type="project" value="TreeGrafter"/>
</dbReference>
<dbReference type="FunFam" id="1.50.40.10:FF:000078">
    <property type="entry name" value="Mitochondrial DNA replication protein YHM2"/>
    <property type="match status" value="1"/>
</dbReference>
<dbReference type="STRING" id="1263082.A0A068S6A1"/>
<name>A0A068S6A1_9FUNG</name>
<accession>A0A068S6A1</accession>
<keyword evidence="6" id="KW-0813">Transport</keyword>
<dbReference type="InterPro" id="IPR018108">
    <property type="entry name" value="MCP_transmembrane"/>
</dbReference>
<keyword evidence="4 5" id="KW-0472">Membrane</keyword>
<dbReference type="GO" id="GO:0005739">
    <property type="term" value="C:mitochondrion"/>
    <property type="evidence" value="ECO:0007669"/>
    <property type="project" value="TreeGrafter"/>
</dbReference>
<dbReference type="PANTHER" id="PTHR46982">
    <property type="entry name" value="CITRATE/OXOGLUTARATE CARRIER PROTEIN"/>
    <property type="match status" value="1"/>
</dbReference>
<evidence type="ECO:0000256" key="6">
    <source>
        <dbReference type="RuleBase" id="RU000488"/>
    </source>
</evidence>
<dbReference type="PROSITE" id="PS50920">
    <property type="entry name" value="SOLCAR"/>
    <property type="match status" value="3"/>
</dbReference>
<dbReference type="AlphaFoldDB" id="A0A068S6A1"/>
<evidence type="ECO:0000256" key="4">
    <source>
        <dbReference type="ARBA" id="ARBA00023136"/>
    </source>
</evidence>
<dbReference type="GO" id="GO:0015742">
    <property type="term" value="P:alpha-ketoglutarate transport"/>
    <property type="evidence" value="ECO:0007669"/>
    <property type="project" value="TreeGrafter"/>
</dbReference>
<dbReference type="InterPro" id="IPR053017">
    <property type="entry name" value="Mito_Cit/Oxoglu_Carrier"/>
</dbReference>
<reference evidence="7" key="1">
    <citation type="submission" date="2013-08" db="EMBL/GenBank/DDBJ databases">
        <title>Gene expansion shapes genome architecture in the human pathogen Lichtheimia corymbifera: an evolutionary genomics analysis in the ancient terrestrial Mucorales (Mucoromycotina).</title>
        <authorList>
            <person name="Schwartze V.U."/>
            <person name="Winter S."/>
            <person name="Shelest E."/>
            <person name="Marcet-Houben M."/>
            <person name="Horn F."/>
            <person name="Wehner S."/>
            <person name="Hoffmann K."/>
            <person name="Riege K."/>
            <person name="Sammeth M."/>
            <person name="Nowrousian M."/>
            <person name="Valiante V."/>
            <person name="Linde J."/>
            <person name="Jacobsen I.D."/>
            <person name="Marz M."/>
            <person name="Brakhage A.A."/>
            <person name="Gabaldon T."/>
            <person name="Bocker S."/>
            <person name="Voigt K."/>
        </authorList>
    </citation>
    <scope>NUCLEOTIDE SEQUENCE [LARGE SCALE GENOMIC DNA]</scope>
    <source>
        <strain evidence="7">FSU 9682</strain>
    </source>
</reference>
<dbReference type="SUPFAM" id="SSF103506">
    <property type="entry name" value="Mitochondrial carrier"/>
    <property type="match status" value="1"/>
</dbReference>
<organism evidence="7 8">
    <name type="scientific">Lichtheimia corymbifera JMRC:FSU:9682</name>
    <dbReference type="NCBI Taxonomy" id="1263082"/>
    <lineage>
        <taxon>Eukaryota</taxon>
        <taxon>Fungi</taxon>
        <taxon>Fungi incertae sedis</taxon>
        <taxon>Mucoromycota</taxon>
        <taxon>Mucoromycotina</taxon>
        <taxon>Mucoromycetes</taxon>
        <taxon>Mucorales</taxon>
        <taxon>Lichtheimiaceae</taxon>
        <taxon>Lichtheimia</taxon>
    </lineage>
</organism>
<comment type="subcellular location">
    <subcellularLocation>
        <location evidence="1">Membrane</location>
        <topology evidence="1">Multi-pass membrane protein</topology>
    </subcellularLocation>
</comment>
<dbReference type="GO" id="GO:0005371">
    <property type="term" value="F:tricarboxylate secondary active transmembrane transporter activity"/>
    <property type="evidence" value="ECO:0007669"/>
    <property type="project" value="TreeGrafter"/>
</dbReference>
<dbReference type="GO" id="GO:0016020">
    <property type="term" value="C:membrane"/>
    <property type="evidence" value="ECO:0007669"/>
    <property type="project" value="UniProtKB-SubCell"/>
</dbReference>
<evidence type="ECO:0000313" key="7">
    <source>
        <dbReference type="EMBL" id="CDH57903.1"/>
    </source>
</evidence>
<keyword evidence="8" id="KW-1185">Reference proteome</keyword>
<feature type="repeat" description="Solcar" evidence="5">
    <location>
        <begin position="121"/>
        <end position="205"/>
    </location>
</feature>
<feature type="repeat" description="Solcar" evidence="5">
    <location>
        <begin position="28"/>
        <end position="110"/>
    </location>
</feature>
<dbReference type="Proteomes" id="UP000027586">
    <property type="component" value="Unassembled WGS sequence"/>
</dbReference>
<dbReference type="OrthoDB" id="10253709at2759"/>
<comment type="caution">
    <text evidence="7">The sequence shown here is derived from an EMBL/GenBank/DDBJ whole genome shotgun (WGS) entry which is preliminary data.</text>
</comment>
<keyword evidence="2 5" id="KW-0812">Transmembrane</keyword>
<dbReference type="PANTHER" id="PTHR46982:SF1">
    <property type="entry name" value="CITRATE_OXOGLUTARATE CARRIER PROTEIN"/>
    <property type="match status" value="1"/>
</dbReference>
<dbReference type="InterPro" id="IPR023395">
    <property type="entry name" value="MCP_dom_sf"/>
</dbReference>
<dbReference type="Pfam" id="PF00153">
    <property type="entry name" value="Mito_carr"/>
    <property type="match status" value="3"/>
</dbReference>
<feature type="repeat" description="Solcar" evidence="5">
    <location>
        <begin position="218"/>
        <end position="306"/>
    </location>
</feature>
<keyword evidence="3" id="KW-1133">Transmembrane helix</keyword>
<sequence length="310" mass="33291">MATVPSSAPTATVATTTKTAVVPEKKAVSWNNLLLGATLNMFEVSTLGQPFEVMKTQMAANRGQSVVGALSAVWQRGGVLGFYQGLIPWAWIEASTKGAVLLFTTSEFEYRSRAAGASPFVAGLIGGMAGGLAQAYSTMGFCTFMKTVEVTRQKSASKSSTLQVASEIFKKEGFRGINKGVNAVAVRQCTNWASRFAIARYVQQMILRTRYGDENAKPGAVDKVASSVIAGALSCWNQPIEVIRVEMQSQIKVPGRPEKLSIVTAAKWIYKSSGFSGFYKGVAPRIGLGMWQTVCMVTLGDALREHFGTN</sequence>
<gene>
    <name evidence="7" type="ORF">LCOR_08792.1</name>
</gene>
<evidence type="ECO:0000256" key="3">
    <source>
        <dbReference type="ARBA" id="ARBA00022989"/>
    </source>
</evidence>
<proteinExistence type="inferred from homology"/>
<dbReference type="Gene3D" id="1.50.40.10">
    <property type="entry name" value="Mitochondrial carrier domain"/>
    <property type="match status" value="2"/>
</dbReference>
<protein>
    <submittedName>
        <fullName evidence="7">Mitochondrial dna replication protein</fullName>
    </submittedName>
</protein>
<evidence type="ECO:0000256" key="1">
    <source>
        <dbReference type="ARBA" id="ARBA00004141"/>
    </source>
</evidence>
<comment type="similarity">
    <text evidence="6">Belongs to the mitochondrial carrier (TC 2.A.29) family.</text>
</comment>
<evidence type="ECO:0000256" key="5">
    <source>
        <dbReference type="PROSITE-ProRule" id="PRU00282"/>
    </source>
</evidence>